<keyword evidence="3" id="KW-1185">Reference proteome</keyword>
<feature type="compositionally biased region" description="Polar residues" evidence="1">
    <location>
        <begin position="218"/>
        <end position="230"/>
    </location>
</feature>
<evidence type="ECO:0000313" key="2">
    <source>
        <dbReference type="EMBL" id="CAK8988324.1"/>
    </source>
</evidence>
<feature type="region of interest" description="Disordered" evidence="1">
    <location>
        <begin position="131"/>
        <end position="158"/>
    </location>
</feature>
<sequence>MGAHKKPAMAKRQKSNDDFEGLAKALKPWANDRDFVKYTIDKSMKKKEKHHLELYVNHLKRIQDVDRTFNFSLATITSALHTVNKENGVVDEKEEDGWCANRALRLAALFRHTAQEALNCRKWMPKEMWTGDEARRRRPKADPAPEVKESAEAEPQKNLRREADLILPKTPGPVPAKAPVFLFLKLSSVLKVNRQSIPKQETTMIQKGRAQSRAKKQVQLSLNPQPKRSNRATTCLQLPKYVYPWTKTSPTPSLWLRRERAPMPQTRSNKNLQILFLPKPSPGSSK</sequence>
<dbReference type="Proteomes" id="UP001642484">
    <property type="component" value="Unassembled WGS sequence"/>
</dbReference>
<feature type="compositionally biased region" description="Basic and acidic residues" evidence="1">
    <location>
        <begin position="132"/>
        <end position="158"/>
    </location>
</feature>
<accession>A0ABP0HGN5</accession>
<evidence type="ECO:0000313" key="3">
    <source>
        <dbReference type="Proteomes" id="UP001642484"/>
    </source>
</evidence>
<protein>
    <submittedName>
        <fullName evidence="2">Uncharacterized protein</fullName>
    </submittedName>
</protein>
<evidence type="ECO:0000256" key="1">
    <source>
        <dbReference type="SAM" id="MobiDB-lite"/>
    </source>
</evidence>
<organism evidence="2 3">
    <name type="scientific">Durusdinium trenchii</name>
    <dbReference type="NCBI Taxonomy" id="1381693"/>
    <lineage>
        <taxon>Eukaryota</taxon>
        <taxon>Sar</taxon>
        <taxon>Alveolata</taxon>
        <taxon>Dinophyceae</taxon>
        <taxon>Suessiales</taxon>
        <taxon>Symbiodiniaceae</taxon>
        <taxon>Durusdinium</taxon>
    </lineage>
</organism>
<gene>
    <name evidence="2" type="ORF">CCMP2556_LOCUS1225</name>
</gene>
<feature type="region of interest" description="Disordered" evidence="1">
    <location>
        <begin position="202"/>
        <end position="230"/>
    </location>
</feature>
<reference evidence="2 3" key="1">
    <citation type="submission" date="2024-02" db="EMBL/GenBank/DDBJ databases">
        <authorList>
            <person name="Chen Y."/>
            <person name="Shah S."/>
            <person name="Dougan E. K."/>
            <person name="Thang M."/>
            <person name="Chan C."/>
        </authorList>
    </citation>
    <scope>NUCLEOTIDE SEQUENCE [LARGE SCALE GENOMIC DNA]</scope>
</reference>
<dbReference type="EMBL" id="CAXAMN010000414">
    <property type="protein sequence ID" value="CAK8988324.1"/>
    <property type="molecule type" value="Genomic_DNA"/>
</dbReference>
<name>A0ABP0HGN5_9DINO</name>
<comment type="caution">
    <text evidence="2">The sequence shown here is derived from an EMBL/GenBank/DDBJ whole genome shotgun (WGS) entry which is preliminary data.</text>
</comment>
<proteinExistence type="predicted"/>